<feature type="region of interest" description="Disordered" evidence="1">
    <location>
        <begin position="1"/>
        <end position="21"/>
    </location>
</feature>
<evidence type="ECO:0000313" key="3">
    <source>
        <dbReference type="Proteomes" id="UP001320544"/>
    </source>
</evidence>
<accession>A0ABM7WL01</accession>
<dbReference type="EMBL" id="AP025564">
    <property type="protein sequence ID" value="BDE97077.1"/>
    <property type="molecule type" value="Genomic_DNA"/>
</dbReference>
<protein>
    <recommendedName>
        <fullName evidence="4">Methyltransferase family protein</fullName>
    </recommendedName>
</protein>
<dbReference type="InterPro" id="IPR029063">
    <property type="entry name" value="SAM-dependent_MTases_sf"/>
</dbReference>
<keyword evidence="3" id="KW-1185">Reference proteome</keyword>
<proteinExistence type="predicted"/>
<reference evidence="2 3" key="1">
    <citation type="submission" date="2022-01" db="EMBL/GenBank/DDBJ databases">
        <title>Novel bile acid biosynthetic pathways are enriched in the microbiome of centenarians.</title>
        <authorList>
            <person name="Sato Y."/>
            <person name="Atarashi K."/>
            <person name="Plichta R.D."/>
            <person name="Arai Y."/>
            <person name="Sasajima S."/>
            <person name="Kearney M.S."/>
            <person name="Suda W."/>
            <person name="Takeshita K."/>
            <person name="Sasaki T."/>
            <person name="Okamoto S."/>
            <person name="Skelly N.A."/>
            <person name="Okamura Y."/>
            <person name="Vlamakis H."/>
            <person name="Li Y."/>
            <person name="Tanoue T."/>
            <person name="Takei H."/>
            <person name="Nittono H."/>
            <person name="Narushima S."/>
            <person name="Irie J."/>
            <person name="Itoh H."/>
            <person name="Moriya K."/>
            <person name="Sugiura Y."/>
            <person name="Suematsu M."/>
            <person name="Moritoki N."/>
            <person name="Shibata S."/>
            <person name="Littman R.D."/>
            <person name="Fischbach A.M."/>
            <person name="Uwamino Y."/>
            <person name="Inoue T."/>
            <person name="Honda A."/>
            <person name="Hattori M."/>
            <person name="Murai T."/>
            <person name="Xavier J.R."/>
            <person name="Hirose N."/>
            <person name="Honda K."/>
        </authorList>
    </citation>
    <scope>NUCLEOTIDE SEQUENCE [LARGE SCALE GENOMIC DNA]</scope>
    <source>
        <strain evidence="2 3">CE91-St30</strain>
    </source>
</reference>
<evidence type="ECO:0000256" key="1">
    <source>
        <dbReference type="SAM" id="MobiDB-lite"/>
    </source>
</evidence>
<dbReference type="Proteomes" id="UP001320544">
    <property type="component" value="Chromosome"/>
</dbReference>
<evidence type="ECO:0008006" key="4">
    <source>
        <dbReference type="Google" id="ProtNLM"/>
    </source>
</evidence>
<name>A0ABM7WL01_9ACTN</name>
<evidence type="ECO:0000313" key="2">
    <source>
        <dbReference type="EMBL" id="BDE97077.1"/>
    </source>
</evidence>
<dbReference type="RefSeq" id="WP_244386218.1">
    <property type="nucleotide sequence ID" value="NZ_AP025564.1"/>
</dbReference>
<dbReference type="SUPFAM" id="SSF53335">
    <property type="entry name" value="S-adenosyl-L-methionine-dependent methyltransferases"/>
    <property type="match status" value="1"/>
</dbReference>
<dbReference type="Gene3D" id="3.40.50.150">
    <property type="entry name" value="Vaccinia Virus protein VP39"/>
    <property type="match status" value="1"/>
</dbReference>
<organism evidence="2 3">
    <name type="scientific">Raoultibacter timonensis</name>
    <dbReference type="NCBI Taxonomy" id="1907662"/>
    <lineage>
        <taxon>Bacteria</taxon>
        <taxon>Bacillati</taxon>
        <taxon>Actinomycetota</taxon>
        <taxon>Coriobacteriia</taxon>
        <taxon>Eggerthellales</taxon>
        <taxon>Eggerthellaceae</taxon>
        <taxon>Raoultibacter</taxon>
    </lineage>
</organism>
<gene>
    <name evidence="2" type="ORF">CE91St30_24100</name>
</gene>
<sequence>MGELGAAEDGIGKGARDAGASGESRTLSVFDLACGNLRFEAFLASALPETAVSVYAVDNCDSLVSDAALAEYAPDGGLGDTQDSQSEPLARPRVAYQNLDVLDVLAAGGVIGDCLQAPMCDLSVSFGFMHHVPLPDHRHAVLDALVDQTRSGGLAIVSLWQFMENERLAEKARATRERALLELGLPELDAGDFLLGWKNVPGAYRYCHSFSESEIDDLVSAVRARATLVSRFKADGRTDDLNTYLVFEAK</sequence>